<dbReference type="Gene3D" id="3.90.80.10">
    <property type="entry name" value="Inorganic pyrophosphatase"/>
    <property type="match status" value="1"/>
</dbReference>
<keyword evidence="4" id="KW-0479">Metal-binding</keyword>
<keyword evidence="6" id="KW-0460">Magnesium</keyword>
<evidence type="ECO:0000256" key="6">
    <source>
        <dbReference type="ARBA" id="ARBA00022842"/>
    </source>
</evidence>
<dbReference type="SUPFAM" id="SSF50324">
    <property type="entry name" value="Inorganic pyrophosphatase"/>
    <property type="match status" value="1"/>
</dbReference>
<comment type="caution">
    <text evidence="7">The sequence shown here is derived from an EMBL/GenBank/DDBJ whole genome shotgun (WGS) entry which is preliminary data.</text>
</comment>
<comment type="similarity">
    <text evidence="2">Belongs to the PPase family.</text>
</comment>
<dbReference type="GO" id="GO:0006796">
    <property type="term" value="P:phosphate-containing compound metabolic process"/>
    <property type="evidence" value="ECO:0007669"/>
    <property type="project" value="InterPro"/>
</dbReference>
<evidence type="ECO:0000256" key="1">
    <source>
        <dbReference type="ARBA" id="ARBA00001946"/>
    </source>
</evidence>
<dbReference type="PROSITE" id="PS00387">
    <property type="entry name" value="PPASE"/>
    <property type="match status" value="1"/>
</dbReference>
<dbReference type="GO" id="GO:0005737">
    <property type="term" value="C:cytoplasm"/>
    <property type="evidence" value="ECO:0007669"/>
    <property type="project" value="InterPro"/>
</dbReference>
<dbReference type="Proteomes" id="UP000187283">
    <property type="component" value="Unassembled WGS sequence"/>
</dbReference>
<keyword evidence="8" id="KW-1185">Reference proteome</keyword>
<evidence type="ECO:0000256" key="4">
    <source>
        <dbReference type="ARBA" id="ARBA00022723"/>
    </source>
</evidence>
<dbReference type="GO" id="GO:0004427">
    <property type="term" value="F:inorganic diphosphate phosphatase activity"/>
    <property type="evidence" value="ECO:0007669"/>
    <property type="project" value="UniProtKB-EC"/>
</dbReference>
<sequence>MELWLFTTNKSTGYFGDGDPIDVLEIGSRVASIGEIKQVKVLGVMGLIDDGETDWKVLAIDVNDPISERLNSTSDLDTVMPGLINATRDWLTNYKIPDGKAQNKWAFEATLKDSKFTMDIIKEAHKHWLKLTNAQNNPDNQEK</sequence>
<dbReference type="InterPro" id="IPR036649">
    <property type="entry name" value="Pyrophosphatase_sf"/>
</dbReference>
<evidence type="ECO:0000256" key="3">
    <source>
        <dbReference type="ARBA" id="ARBA00012146"/>
    </source>
</evidence>
<proteinExistence type="inferred from homology"/>
<dbReference type="GO" id="GO:0000287">
    <property type="term" value="F:magnesium ion binding"/>
    <property type="evidence" value="ECO:0007669"/>
    <property type="project" value="InterPro"/>
</dbReference>
<dbReference type="OrthoDB" id="1608002at2759"/>
<dbReference type="EMBL" id="LSSN01005422">
    <property type="protein sequence ID" value="OMJ09521.1"/>
    <property type="molecule type" value="Genomic_DNA"/>
</dbReference>
<evidence type="ECO:0000256" key="2">
    <source>
        <dbReference type="ARBA" id="ARBA00006220"/>
    </source>
</evidence>
<dbReference type="PANTHER" id="PTHR10286">
    <property type="entry name" value="INORGANIC PYROPHOSPHATASE"/>
    <property type="match status" value="1"/>
</dbReference>
<dbReference type="STRING" id="133412.A0A1R1X4G2"/>
<accession>A0A1R1X4G2</accession>
<organism evidence="7 8">
    <name type="scientific">Smittium culicis</name>
    <dbReference type="NCBI Taxonomy" id="133412"/>
    <lineage>
        <taxon>Eukaryota</taxon>
        <taxon>Fungi</taxon>
        <taxon>Fungi incertae sedis</taxon>
        <taxon>Zoopagomycota</taxon>
        <taxon>Kickxellomycotina</taxon>
        <taxon>Harpellomycetes</taxon>
        <taxon>Harpellales</taxon>
        <taxon>Legeriomycetaceae</taxon>
        <taxon>Smittium</taxon>
    </lineage>
</organism>
<dbReference type="InterPro" id="IPR008162">
    <property type="entry name" value="Pyrophosphatase"/>
</dbReference>
<dbReference type="AlphaFoldDB" id="A0A1R1X4G2"/>
<evidence type="ECO:0000313" key="8">
    <source>
        <dbReference type="Proteomes" id="UP000187283"/>
    </source>
</evidence>
<reference evidence="7 8" key="1">
    <citation type="submission" date="2017-01" db="EMBL/GenBank/DDBJ databases">
        <authorList>
            <person name="Mah S.A."/>
            <person name="Swanson W.J."/>
            <person name="Moy G.W."/>
            <person name="Vacquier V.D."/>
        </authorList>
    </citation>
    <scope>NUCLEOTIDE SEQUENCE [LARGE SCALE GENOMIC DNA]</scope>
    <source>
        <strain evidence="7 8">GSMNP</strain>
    </source>
</reference>
<name>A0A1R1X4G2_9FUNG</name>
<evidence type="ECO:0000256" key="5">
    <source>
        <dbReference type="ARBA" id="ARBA00022801"/>
    </source>
</evidence>
<dbReference type="EC" id="3.6.1.1" evidence="3"/>
<evidence type="ECO:0000313" key="7">
    <source>
        <dbReference type="EMBL" id="OMJ09521.1"/>
    </source>
</evidence>
<comment type="cofactor">
    <cofactor evidence="1">
        <name>Mg(2+)</name>
        <dbReference type="ChEBI" id="CHEBI:18420"/>
    </cofactor>
</comment>
<dbReference type="Pfam" id="PF00719">
    <property type="entry name" value="Pyrophosphatase"/>
    <property type="match status" value="1"/>
</dbReference>
<gene>
    <name evidence="7" type="ORF">AYI70_g10888</name>
</gene>
<keyword evidence="5" id="KW-0378">Hydrolase</keyword>
<protein>
    <recommendedName>
        <fullName evidence="3">inorganic diphosphatase</fullName>
        <ecNumber evidence="3">3.6.1.1</ecNumber>
    </recommendedName>
</protein>